<reference evidence="2" key="1">
    <citation type="submission" date="2015-04" db="UniProtKB">
        <authorList>
            <consortium name="EnsemblPlants"/>
        </authorList>
    </citation>
    <scope>IDENTIFICATION</scope>
</reference>
<keyword evidence="3" id="KW-1185">Reference proteome</keyword>
<proteinExistence type="predicted"/>
<dbReference type="OMA" id="NQWRWTT"/>
<sequence>MLEVDEEDPEWLTMTGADDGGVNARTAMKTTKAVKLRSEGTTQLQLNVDAATRVHRYAEEGASQHYNNQWRWTTGNGRRHCNPRGRCSGNPKLDGVVDVLKDDRQKGVIVAGRLNG</sequence>
<reference evidence="2" key="2">
    <citation type="submission" date="2018-05" db="EMBL/GenBank/DDBJ databases">
        <title>OpunRS2 (Oryza punctata Reference Sequence Version 2).</title>
        <authorList>
            <person name="Zhang J."/>
            <person name="Kudrna D."/>
            <person name="Lee S."/>
            <person name="Talag J."/>
            <person name="Welchert J."/>
            <person name="Wing R.A."/>
        </authorList>
    </citation>
    <scope>NUCLEOTIDE SEQUENCE [LARGE SCALE GENOMIC DNA]</scope>
</reference>
<feature type="compositionally biased region" description="Acidic residues" evidence="1">
    <location>
        <begin position="1"/>
        <end position="10"/>
    </location>
</feature>
<dbReference type="Proteomes" id="UP000026962">
    <property type="component" value="Chromosome 2"/>
</dbReference>
<protein>
    <submittedName>
        <fullName evidence="2">Uncharacterized protein</fullName>
    </submittedName>
</protein>
<name>A0A0E0JW66_ORYPU</name>
<evidence type="ECO:0000313" key="3">
    <source>
        <dbReference type="Proteomes" id="UP000026962"/>
    </source>
</evidence>
<dbReference type="HOGENOM" id="CLU_169261_0_0_1"/>
<dbReference type="EnsemblPlants" id="OPUNC02G04770.1">
    <property type="protein sequence ID" value="OPUNC02G04770.1"/>
    <property type="gene ID" value="OPUNC02G04770"/>
</dbReference>
<evidence type="ECO:0000256" key="1">
    <source>
        <dbReference type="SAM" id="MobiDB-lite"/>
    </source>
</evidence>
<dbReference type="Gramene" id="OPUNC02G04770.1">
    <property type="protein sequence ID" value="OPUNC02G04770.1"/>
    <property type="gene ID" value="OPUNC02G04770"/>
</dbReference>
<accession>A0A0E0JW66</accession>
<evidence type="ECO:0000313" key="2">
    <source>
        <dbReference type="EnsemblPlants" id="OPUNC02G04770.1"/>
    </source>
</evidence>
<feature type="region of interest" description="Disordered" evidence="1">
    <location>
        <begin position="1"/>
        <end position="23"/>
    </location>
</feature>
<organism evidence="2">
    <name type="scientific">Oryza punctata</name>
    <name type="common">Red rice</name>
    <dbReference type="NCBI Taxonomy" id="4537"/>
    <lineage>
        <taxon>Eukaryota</taxon>
        <taxon>Viridiplantae</taxon>
        <taxon>Streptophyta</taxon>
        <taxon>Embryophyta</taxon>
        <taxon>Tracheophyta</taxon>
        <taxon>Spermatophyta</taxon>
        <taxon>Magnoliopsida</taxon>
        <taxon>Liliopsida</taxon>
        <taxon>Poales</taxon>
        <taxon>Poaceae</taxon>
        <taxon>BOP clade</taxon>
        <taxon>Oryzoideae</taxon>
        <taxon>Oryzeae</taxon>
        <taxon>Oryzinae</taxon>
        <taxon>Oryza</taxon>
    </lineage>
</organism>
<dbReference type="AlphaFoldDB" id="A0A0E0JW66"/>